<dbReference type="OrthoDB" id="3695445at2"/>
<feature type="compositionally biased region" description="Basic and acidic residues" evidence="1">
    <location>
        <begin position="341"/>
        <end position="354"/>
    </location>
</feature>
<dbReference type="Gene3D" id="3.30.530.20">
    <property type="match status" value="1"/>
</dbReference>
<feature type="compositionally biased region" description="Acidic residues" evidence="1">
    <location>
        <begin position="355"/>
        <end position="410"/>
    </location>
</feature>
<feature type="compositionally biased region" description="Polar residues" evidence="1">
    <location>
        <begin position="415"/>
        <end position="426"/>
    </location>
</feature>
<dbReference type="STRING" id="1338436.LK10_09180"/>
<feature type="domain" description="Coenzyme Q-binding protein COQ10 START" evidence="2">
    <location>
        <begin position="125"/>
        <end position="244"/>
    </location>
</feature>
<dbReference type="PANTHER" id="PTHR33824:SF7">
    <property type="entry name" value="POLYKETIDE CYCLASE_DEHYDRASE AND LIPID TRANSPORT SUPERFAMILY PROTEIN"/>
    <property type="match status" value="1"/>
</dbReference>
<dbReference type="AlphaFoldDB" id="A0A0B2AJP7"/>
<dbReference type="Proteomes" id="UP000030982">
    <property type="component" value="Unassembled WGS sequence"/>
</dbReference>
<dbReference type="RefSeq" id="WP_043122601.1">
    <property type="nucleotide sequence ID" value="NZ_JTDL01000098.1"/>
</dbReference>
<evidence type="ECO:0000313" key="4">
    <source>
        <dbReference type="Proteomes" id="UP000030982"/>
    </source>
</evidence>
<dbReference type="Pfam" id="PF03364">
    <property type="entry name" value="Polyketide_cyc"/>
    <property type="match status" value="1"/>
</dbReference>
<evidence type="ECO:0000256" key="1">
    <source>
        <dbReference type="SAM" id="MobiDB-lite"/>
    </source>
</evidence>
<feature type="compositionally biased region" description="Acidic residues" evidence="1">
    <location>
        <begin position="298"/>
        <end position="340"/>
    </location>
</feature>
<dbReference type="InterPro" id="IPR023393">
    <property type="entry name" value="START-like_dom_sf"/>
</dbReference>
<protein>
    <recommendedName>
        <fullName evidence="2">Coenzyme Q-binding protein COQ10 START domain-containing protein</fullName>
    </recommendedName>
</protein>
<proteinExistence type="predicted"/>
<organism evidence="3 4">
    <name type="scientific">Sinomonas humi</name>
    <dbReference type="NCBI Taxonomy" id="1338436"/>
    <lineage>
        <taxon>Bacteria</taxon>
        <taxon>Bacillati</taxon>
        <taxon>Actinomycetota</taxon>
        <taxon>Actinomycetes</taxon>
        <taxon>Micrococcales</taxon>
        <taxon>Micrococcaceae</taxon>
        <taxon>Sinomonas</taxon>
    </lineage>
</organism>
<dbReference type="InterPro" id="IPR047137">
    <property type="entry name" value="ORF3"/>
</dbReference>
<comment type="caution">
    <text evidence="3">The sequence shown here is derived from an EMBL/GenBank/DDBJ whole genome shotgun (WGS) entry which is preliminary data.</text>
</comment>
<dbReference type="SUPFAM" id="SSF55961">
    <property type="entry name" value="Bet v1-like"/>
    <property type="match status" value="1"/>
</dbReference>
<sequence>MEAKADSGTLTDKLGLGGLKDAAGSFASSLVNNGIGKVSDKVEGITDKLSDFTDGKSSGPSIKDKAVSEGIKAKVQGKNPALAAVGGAFSGVKDKVKDAAQAVTGRGSRGSRKQKLVNIVEWVDVGVPVKVAYNQWTEFEEWSDFMKKVKNVEYDEDQGKVSFKGQVFLSHRTWESQIKEMIPDTRIIWKSKGQKGHLDGAVTFHEYGPQLTKICAVVEYYPQGFFEKTAQIWRAVGRRVRVELKRYVRHVMTSTILDPEGTEGWRGEIRDGEIVRTHEEVVEEEQRQADEDRRRAEEEEPQEGEDREGQEQGEEEEPEDEYDEGEEEPEDEYDEGTDQDQADRGDRGENRGEGEYEDEEEGGEEEGEEPEDEYDDEGEYEEDEDEGEEPEDEYDDEDEGEEPEDDEAEDRDAGQSRQPSGSQGRR</sequence>
<evidence type="ECO:0000313" key="3">
    <source>
        <dbReference type="EMBL" id="KHL03566.1"/>
    </source>
</evidence>
<reference evidence="3 4" key="1">
    <citation type="submission" date="2014-09" db="EMBL/GenBank/DDBJ databases">
        <title>Genome sequence of Sinomonas sp. MUSC 117.</title>
        <authorList>
            <person name="Lee L.-H."/>
        </authorList>
    </citation>
    <scope>NUCLEOTIDE SEQUENCE [LARGE SCALE GENOMIC DNA]</scope>
    <source>
        <strain evidence="3 4">MUSC 117</strain>
    </source>
</reference>
<keyword evidence="4" id="KW-1185">Reference proteome</keyword>
<dbReference type="InterPro" id="IPR005031">
    <property type="entry name" value="COQ10_START"/>
</dbReference>
<feature type="compositionally biased region" description="Basic and acidic residues" evidence="1">
    <location>
        <begin position="276"/>
        <end position="297"/>
    </location>
</feature>
<dbReference type="PANTHER" id="PTHR33824">
    <property type="entry name" value="POLYKETIDE CYCLASE/DEHYDRASE AND LIPID TRANSPORT SUPERFAMILY PROTEIN"/>
    <property type="match status" value="1"/>
</dbReference>
<evidence type="ECO:0000259" key="2">
    <source>
        <dbReference type="Pfam" id="PF03364"/>
    </source>
</evidence>
<feature type="region of interest" description="Disordered" evidence="1">
    <location>
        <begin position="276"/>
        <end position="426"/>
    </location>
</feature>
<accession>A0A0B2AJP7</accession>
<dbReference type="EMBL" id="JTDL01000098">
    <property type="protein sequence ID" value="KHL03566.1"/>
    <property type="molecule type" value="Genomic_DNA"/>
</dbReference>
<gene>
    <name evidence="3" type="ORF">LK10_09180</name>
</gene>
<name>A0A0B2AJP7_9MICC</name>